<dbReference type="AlphaFoldDB" id="A0AA86VTP2"/>
<evidence type="ECO:0000313" key="2">
    <source>
        <dbReference type="EMBL" id="CAL6028815.1"/>
    </source>
</evidence>
<protein>
    <submittedName>
        <fullName evidence="2">Hypothetical_protein</fullName>
    </submittedName>
</protein>
<gene>
    <name evidence="2" type="ORF">HINF_LOCUS31989</name>
    <name evidence="1" type="ORF">HINF_LOCUS65253</name>
</gene>
<dbReference type="EMBL" id="CATOUU010001179">
    <property type="protein sequence ID" value="CAI9977608.1"/>
    <property type="molecule type" value="Genomic_DNA"/>
</dbReference>
<evidence type="ECO:0000313" key="1">
    <source>
        <dbReference type="EMBL" id="CAI9977608.1"/>
    </source>
</evidence>
<proteinExistence type="predicted"/>
<accession>A0AA86VTP2</accession>
<comment type="caution">
    <text evidence="1">The sequence shown here is derived from an EMBL/GenBank/DDBJ whole genome shotgun (WGS) entry which is preliminary data.</text>
</comment>
<name>A0AA86VTP2_9EUKA</name>
<sequence length="160" mass="17037">MSYGPFISSITNGTAQLSNSKIVSAFAYCAFIGSVTNGTASIENSNGTDLTMPINYLDGGGFMNGVINATISIINSNIIGFRNNTKYSVTGGGLIGQTNNSAIKIHRATITGINFTNAKFNMITLVSTNSTFDIQQSYSYGTNLDNQKTVALCINYSHMK</sequence>
<reference evidence="2 3" key="2">
    <citation type="submission" date="2024-07" db="EMBL/GenBank/DDBJ databases">
        <authorList>
            <person name="Akdeniz Z."/>
        </authorList>
    </citation>
    <scope>NUCLEOTIDE SEQUENCE [LARGE SCALE GENOMIC DNA]</scope>
</reference>
<evidence type="ECO:0000313" key="3">
    <source>
        <dbReference type="Proteomes" id="UP001642409"/>
    </source>
</evidence>
<reference evidence="1" key="1">
    <citation type="submission" date="2023-06" db="EMBL/GenBank/DDBJ databases">
        <authorList>
            <person name="Kurt Z."/>
        </authorList>
    </citation>
    <scope>NUCLEOTIDE SEQUENCE</scope>
</reference>
<dbReference type="Proteomes" id="UP001642409">
    <property type="component" value="Unassembled WGS sequence"/>
</dbReference>
<organism evidence="1">
    <name type="scientific">Hexamita inflata</name>
    <dbReference type="NCBI Taxonomy" id="28002"/>
    <lineage>
        <taxon>Eukaryota</taxon>
        <taxon>Metamonada</taxon>
        <taxon>Diplomonadida</taxon>
        <taxon>Hexamitidae</taxon>
        <taxon>Hexamitinae</taxon>
        <taxon>Hexamita</taxon>
    </lineage>
</organism>
<dbReference type="EMBL" id="CAXDID020000108">
    <property type="protein sequence ID" value="CAL6028815.1"/>
    <property type="molecule type" value="Genomic_DNA"/>
</dbReference>
<keyword evidence="3" id="KW-1185">Reference proteome</keyword>